<dbReference type="EMBL" id="CAUJNA010003633">
    <property type="protein sequence ID" value="CAJ1406477.1"/>
    <property type="molecule type" value="Genomic_DNA"/>
</dbReference>
<feature type="transmembrane region" description="Helical" evidence="1">
    <location>
        <begin position="272"/>
        <end position="293"/>
    </location>
</feature>
<evidence type="ECO:0000313" key="2">
    <source>
        <dbReference type="EMBL" id="CAJ1406477.1"/>
    </source>
</evidence>
<dbReference type="AlphaFoldDB" id="A0AA36NGS4"/>
<name>A0AA36NGS4_9DINO</name>
<accession>A0AA36NGS4</accession>
<keyword evidence="1" id="KW-0472">Membrane</keyword>
<sequence>MGAAEGCCAKEEVWQASVSVSEAPVYAQAVIANAAADDLGAASDKLGECTSRQDEWELVDKEVIRGIPLKVSLRFFGKLWRTSPIDLKDKECEDLWMQSKPAEYFDVFLSHTWMSSGRWKMISLLIQSSWPFVAFSWACTVLIFCALCLLDILPMPFFYRAEVLGFNALCPLGPWLLFPGSLVPALSIFLWPSMPEVGCLRSECCFLDVVSIHQRDDVLKERGIYGLGGFLKVSRELRVLWTTPYPTRLWCMFEVAAYRSVNPQGRINITPIAVELSALVFMLGTLVVSIGLWCRHAAHAARATPFITLSPWAFLACTVPGLFVIHSVRRNMEERIQMIDGLNQFDAEQAGCRSEFDKSFIFTGIQAWFGSLQGFNHYVRTTLRSELLSRCKCVFPTRYLAMILLPPVSLTLEVALGLYKGGAPLRSIMAFAASNLCLHVVWLTLDVKLATGLSQRFYERGSTVCIDFAKSLSIFLAVVIFSYSGLLAAAASSATSEGAVVLWMSTAFATLGFAVWRGLV</sequence>
<comment type="caution">
    <text evidence="2">The sequence shown here is derived from an EMBL/GenBank/DDBJ whole genome shotgun (WGS) entry which is preliminary data.</text>
</comment>
<proteinExistence type="predicted"/>
<evidence type="ECO:0000313" key="3">
    <source>
        <dbReference type="Proteomes" id="UP001178507"/>
    </source>
</evidence>
<feature type="transmembrane region" description="Helical" evidence="1">
    <location>
        <begin position="468"/>
        <end position="494"/>
    </location>
</feature>
<dbReference type="Proteomes" id="UP001178507">
    <property type="component" value="Unassembled WGS sequence"/>
</dbReference>
<feature type="transmembrane region" description="Helical" evidence="1">
    <location>
        <begin position="172"/>
        <end position="191"/>
    </location>
</feature>
<organism evidence="2 3">
    <name type="scientific">Effrenium voratum</name>
    <dbReference type="NCBI Taxonomy" id="2562239"/>
    <lineage>
        <taxon>Eukaryota</taxon>
        <taxon>Sar</taxon>
        <taxon>Alveolata</taxon>
        <taxon>Dinophyceae</taxon>
        <taxon>Suessiales</taxon>
        <taxon>Symbiodiniaceae</taxon>
        <taxon>Effrenium</taxon>
    </lineage>
</organism>
<reference evidence="2" key="1">
    <citation type="submission" date="2023-08" db="EMBL/GenBank/DDBJ databases">
        <authorList>
            <person name="Chen Y."/>
            <person name="Shah S."/>
            <person name="Dougan E. K."/>
            <person name="Thang M."/>
            <person name="Chan C."/>
        </authorList>
    </citation>
    <scope>NUCLEOTIDE SEQUENCE</scope>
</reference>
<protein>
    <submittedName>
        <fullName evidence="2">Uncharacterized protein</fullName>
    </submittedName>
</protein>
<feature type="transmembrane region" description="Helical" evidence="1">
    <location>
        <begin position="130"/>
        <end position="152"/>
    </location>
</feature>
<keyword evidence="1" id="KW-0812">Transmembrane</keyword>
<gene>
    <name evidence="2" type="ORF">EVOR1521_LOCUS28436</name>
</gene>
<evidence type="ECO:0000256" key="1">
    <source>
        <dbReference type="SAM" id="Phobius"/>
    </source>
</evidence>
<feature type="transmembrane region" description="Helical" evidence="1">
    <location>
        <begin position="500"/>
        <end position="519"/>
    </location>
</feature>
<keyword evidence="1" id="KW-1133">Transmembrane helix</keyword>
<feature type="transmembrane region" description="Helical" evidence="1">
    <location>
        <begin position="425"/>
        <end position="447"/>
    </location>
</feature>
<feature type="transmembrane region" description="Helical" evidence="1">
    <location>
        <begin position="305"/>
        <end position="325"/>
    </location>
</feature>
<keyword evidence="3" id="KW-1185">Reference proteome</keyword>
<feature type="transmembrane region" description="Helical" evidence="1">
    <location>
        <begin position="399"/>
        <end position="419"/>
    </location>
</feature>